<gene>
    <name evidence="5" type="ORF">A4X13_0g980</name>
</gene>
<feature type="compositionally biased region" description="Polar residues" evidence="4">
    <location>
        <begin position="169"/>
        <end position="183"/>
    </location>
</feature>
<dbReference type="PROSITE" id="PS50132">
    <property type="entry name" value="RGS"/>
    <property type="match status" value="1"/>
</dbReference>
<feature type="compositionally biased region" description="Basic and acidic residues" evidence="4">
    <location>
        <begin position="88"/>
        <end position="104"/>
    </location>
</feature>
<dbReference type="EMBL" id="LWDF02000035">
    <property type="protein sequence ID" value="KAE8259492.1"/>
    <property type="molecule type" value="Genomic_DNA"/>
</dbReference>
<dbReference type="CDD" id="cd00130">
    <property type="entry name" value="PAS"/>
    <property type="match status" value="1"/>
</dbReference>
<feature type="compositionally biased region" description="Pro residues" evidence="4">
    <location>
        <begin position="30"/>
        <end position="41"/>
    </location>
</feature>
<evidence type="ECO:0000313" key="5">
    <source>
        <dbReference type="EMBL" id="KAE8259492.1"/>
    </source>
</evidence>
<dbReference type="InterPro" id="IPR036305">
    <property type="entry name" value="RGS_sf"/>
</dbReference>
<feature type="compositionally biased region" description="Basic and acidic residues" evidence="4">
    <location>
        <begin position="122"/>
        <end position="135"/>
    </location>
</feature>
<feature type="compositionally biased region" description="Acidic residues" evidence="4">
    <location>
        <begin position="106"/>
        <end position="121"/>
    </location>
</feature>
<feature type="region of interest" description="Disordered" evidence="4">
    <location>
        <begin position="581"/>
        <end position="600"/>
    </location>
</feature>
<dbReference type="PANTHER" id="PTHR47429">
    <property type="entry name" value="PROTEIN TWIN LOV 1"/>
    <property type="match status" value="1"/>
</dbReference>
<organism evidence="5 6">
    <name type="scientific">Tilletia indica</name>
    <dbReference type="NCBI Taxonomy" id="43049"/>
    <lineage>
        <taxon>Eukaryota</taxon>
        <taxon>Fungi</taxon>
        <taxon>Dikarya</taxon>
        <taxon>Basidiomycota</taxon>
        <taxon>Ustilaginomycotina</taxon>
        <taxon>Exobasidiomycetes</taxon>
        <taxon>Tilletiales</taxon>
        <taxon>Tilletiaceae</taxon>
        <taxon>Tilletia</taxon>
    </lineage>
</organism>
<evidence type="ECO:0000313" key="6">
    <source>
        <dbReference type="Proteomes" id="UP000077521"/>
    </source>
</evidence>
<feature type="compositionally biased region" description="Polar residues" evidence="4">
    <location>
        <begin position="59"/>
        <end position="71"/>
    </location>
</feature>
<evidence type="ECO:0000256" key="1">
    <source>
        <dbReference type="ARBA" id="ARBA00022630"/>
    </source>
</evidence>
<keyword evidence="1" id="KW-0285">Flavoprotein</keyword>
<evidence type="ECO:0000256" key="4">
    <source>
        <dbReference type="SAM" id="MobiDB-lite"/>
    </source>
</evidence>
<name>A0A177TQ14_9BASI</name>
<keyword evidence="2" id="KW-0288">FMN</keyword>
<dbReference type="Gene3D" id="3.30.450.20">
    <property type="entry name" value="PAS domain"/>
    <property type="match status" value="1"/>
</dbReference>
<dbReference type="Pfam" id="PF13426">
    <property type="entry name" value="PAS_9"/>
    <property type="match status" value="1"/>
</dbReference>
<dbReference type="InterPro" id="IPR016137">
    <property type="entry name" value="RGS"/>
</dbReference>
<feature type="compositionally biased region" description="Basic and acidic residues" evidence="4">
    <location>
        <begin position="204"/>
        <end position="216"/>
    </location>
</feature>
<comment type="caution">
    <text evidence="5">The sequence shown here is derived from an EMBL/GenBank/DDBJ whole genome shotgun (WGS) entry which is preliminary data.</text>
</comment>
<accession>A0A177TQ14</accession>
<feature type="region of interest" description="Disordered" evidence="4">
    <location>
        <begin position="648"/>
        <end position="670"/>
    </location>
</feature>
<keyword evidence="6" id="KW-1185">Reference proteome</keyword>
<feature type="compositionally biased region" description="Basic and acidic residues" evidence="4">
    <location>
        <begin position="586"/>
        <end position="595"/>
    </location>
</feature>
<evidence type="ECO:0000256" key="2">
    <source>
        <dbReference type="ARBA" id="ARBA00022643"/>
    </source>
</evidence>
<dbReference type="Pfam" id="PF00615">
    <property type="entry name" value="RGS"/>
    <property type="match status" value="1"/>
</dbReference>
<keyword evidence="3" id="KW-0157">Chromophore</keyword>
<reference evidence="5" key="2">
    <citation type="journal article" date="2019" name="IMA Fungus">
        <title>Genome sequencing and comparison of five Tilletia species to identify candidate genes for the detection of regulated species infecting wheat.</title>
        <authorList>
            <person name="Nguyen H.D.T."/>
            <person name="Sultana T."/>
            <person name="Kesanakurti P."/>
            <person name="Hambleton S."/>
        </authorList>
    </citation>
    <scope>NUCLEOTIDE SEQUENCE</scope>
    <source>
        <strain evidence="5">DAOMC 236416</strain>
    </source>
</reference>
<dbReference type="InterPro" id="IPR044926">
    <property type="entry name" value="RGS_subdomain_2"/>
</dbReference>
<dbReference type="SUPFAM" id="SSF55785">
    <property type="entry name" value="PYP-like sensor domain (PAS domain)"/>
    <property type="match status" value="1"/>
</dbReference>
<reference evidence="5" key="1">
    <citation type="submission" date="2016-04" db="EMBL/GenBank/DDBJ databases">
        <authorList>
            <person name="Nguyen H.D."/>
            <person name="Samba Siva P."/>
            <person name="Cullis J."/>
            <person name="Levesque C.A."/>
            <person name="Hambleton S."/>
        </authorList>
    </citation>
    <scope>NUCLEOTIDE SEQUENCE</scope>
    <source>
        <strain evidence="5">DAOMC 236416</strain>
    </source>
</reference>
<dbReference type="AlphaFoldDB" id="A0A177TQ14"/>
<dbReference type="PANTHER" id="PTHR47429:SF2">
    <property type="entry name" value="PROTEIN TWIN LOV 1"/>
    <property type="match status" value="1"/>
</dbReference>
<dbReference type="OrthoDB" id="447251at2759"/>
<dbReference type="InterPro" id="IPR000014">
    <property type="entry name" value="PAS"/>
</dbReference>
<dbReference type="NCBIfam" id="TIGR00229">
    <property type="entry name" value="sensory_box"/>
    <property type="match status" value="1"/>
</dbReference>
<feature type="region of interest" description="Disordered" evidence="4">
    <location>
        <begin position="1"/>
        <end position="155"/>
    </location>
</feature>
<dbReference type="SUPFAM" id="SSF48097">
    <property type="entry name" value="Regulator of G-protein signaling, RGS"/>
    <property type="match status" value="1"/>
</dbReference>
<evidence type="ECO:0000256" key="3">
    <source>
        <dbReference type="ARBA" id="ARBA00022991"/>
    </source>
</evidence>
<sequence length="802" mass="88942">MTARFDANAPSSFARPLTPPSINGSRGIASPPPDMPLPSTPTPSTRKSSRSNLKDRAISMTSPRSTVMTFQRSRDSFGNELGVAASRRGTDNNIPREEDEHTSSFEDYDDDDQDGFLDDETERQPHTRPDLHRLATSEVPHGFPAPPTRAPSALNSAAMDSRNFVPSRLRQNGSSQTHTSLTPRDSARNSRKQRHEPQEYSYLEDGRDPMASERRSRPPSVNSTASSAAADFYRRTYAKTDLNFWEPSSRVANGSRANHGPISNLPDWSSLRGTDLTSHPVSHVQQDVEYSIMRLISPAVFEQFLSDPLGRHRFREYLNTFEDGANDLDFALDVQEHMRAFANLRQGSEAIHTVYVRDPENRVDLPSDLNAGLLTSLRATHALQHQLEGVHSHLVQTMFNSAFQRFIRASITEYSRVRLGALATNENGDGLGAAFVLTNPRLRDHPIVLVSPAFCELTGYPQEAILQRNCRFLQGPSTSPASVQRIRDSLNTGSPSIELLLNYKRNGEPFWNLLCIIPLRDAKGRVQYFVGGQVNVTGALTTEGLSFLLGGGRSYENLPDPETTRLYGVEASPTLLKYYSSTDLSPEQKGRRKVDSGSIRQRTAHAAGAQLYGQQESRPALFENSGSQHDLGIGTKSANNGFMKRLLSRRKESPSQSLGRTAESEARRTGNTLEDHIDDFAATYSRLALVKKEKREVLFVTSSLLEFFDLPINTPQQIYESSLLHVDLLSLVCGEDRNDTKRLRGDIQVAIRTGKTLKIAVKIRQPARGLFATSTVVKSSVLHISPLKDVENNASATIVVFA</sequence>
<proteinExistence type="predicted"/>
<dbReference type="GO" id="GO:0005634">
    <property type="term" value="C:nucleus"/>
    <property type="evidence" value="ECO:0007669"/>
    <property type="project" value="TreeGrafter"/>
</dbReference>
<dbReference type="Gene3D" id="1.10.167.10">
    <property type="entry name" value="Regulator of G-protein Signalling 4, domain 2"/>
    <property type="match status" value="1"/>
</dbReference>
<dbReference type="InterPro" id="IPR035965">
    <property type="entry name" value="PAS-like_dom_sf"/>
</dbReference>
<feature type="region of interest" description="Disordered" evidence="4">
    <location>
        <begin position="167"/>
        <end position="227"/>
    </location>
</feature>
<protein>
    <submittedName>
        <fullName evidence="5">Uncharacterized protein</fullName>
    </submittedName>
</protein>
<dbReference type="Proteomes" id="UP000077521">
    <property type="component" value="Unassembled WGS sequence"/>
</dbReference>